<dbReference type="InterPro" id="IPR020018">
    <property type="entry name" value="Motility-assoc_lipoprot_GldH"/>
</dbReference>
<accession>A0A6C0GMX7</accession>
<evidence type="ECO:0000313" key="2">
    <source>
        <dbReference type="Proteomes" id="UP000480178"/>
    </source>
</evidence>
<keyword evidence="2" id="KW-1185">Reference proteome</keyword>
<sequence>MKYWLYVFSLLIICAACDPSRVYEENHTIEKNLWYIDTMLTFTFTIEDTTVPYNIYYNVRNAVSYPYHNLYLTYYLYDEQGKQLSGRLQDLTLFDATTGKPLGDGLGDIFDHQILSMPAYSFKRKGTYTFKVKQYMRQDPLPDIMSVGIRVEKATKPNA</sequence>
<dbReference type="EMBL" id="CP048222">
    <property type="protein sequence ID" value="QHT69386.1"/>
    <property type="molecule type" value="Genomic_DNA"/>
</dbReference>
<reference evidence="1 2" key="1">
    <citation type="submission" date="2020-01" db="EMBL/GenBank/DDBJ databases">
        <authorList>
            <person name="Kim M.K."/>
        </authorList>
    </citation>
    <scope>NUCLEOTIDE SEQUENCE [LARGE SCALE GENOMIC DNA]</scope>
    <source>
        <strain evidence="1 2">172606-1</strain>
    </source>
</reference>
<organism evidence="1 2">
    <name type="scientific">Rhodocytophaga rosea</name>
    <dbReference type="NCBI Taxonomy" id="2704465"/>
    <lineage>
        <taxon>Bacteria</taxon>
        <taxon>Pseudomonadati</taxon>
        <taxon>Bacteroidota</taxon>
        <taxon>Cytophagia</taxon>
        <taxon>Cytophagales</taxon>
        <taxon>Rhodocytophagaceae</taxon>
        <taxon>Rhodocytophaga</taxon>
    </lineage>
</organism>
<dbReference type="RefSeq" id="WP_162445375.1">
    <property type="nucleotide sequence ID" value="NZ_CP048222.1"/>
</dbReference>
<dbReference type="Proteomes" id="UP000480178">
    <property type="component" value="Chromosome"/>
</dbReference>
<dbReference type="KEGG" id="rhoz:GXP67_23465"/>
<dbReference type="Pfam" id="PF14109">
    <property type="entry name" value="GldH_lipo"/>
    <property type="match status" value="1"/>
</dbReference>
<name>A0A6C0GMX7_9BACT</name>
<evidence type="ECO:0000313" key="1">
    <source>
        <dbReference type="EMBL" id="QHT69386.1"/>
    </source>
</evidence>
<dbReference type="AlphaFoldDB" id="A0A6C0GMX7"/>
<gene>
    <name evidence="1" type="ORF">GXP67_23465</name>
</gene>
<protein>
    <submittedName>
        <fullName evidence="1">Gliding motility lipoprotein GldH</fullName>
    </submittedName>
</protein>
<dbReference type="NCBIfam" id="TIGR03511">
    <property type="entry name" value="GldH_lipo"/>
    <property type="match status" value="1"/>
</dbReference>
<keyword evidence="1" id="KW-0449">Lipoprotein</keyword>
<proteinExistence type="predicted"/>